<feature type="region of interest" description="Disordered" evidence="1">
    <location>
        <begin position="132"/>
        <end position="159"/>
    </location>
</feature>
<gene>
    <name evidence="2" type="ORF">RAS12_30730</name>
</gene>
<accession>A0ABY9MAX1</accession>
<keyword evidence="3" id="KW-1185">Reference proteome</keyword>
<dbReference type="Proteomes" id="UP001234798">
    <property type="component" value="Plasmid unnamed"/>
</dbReference>
<evidence type="ECO:0000313" key="3">
    <source>
        <dbReference type="Proteomes" id="UP001234798"/>
    </source>
</evidence>
<dbReference type="RefSeq" id="WP_306951993.1">
    <property type="nucleotide sequence ID" value="NZ_CP132977.1"/>
</dbReference>
<feature type="compositionally biased region" description="Polar residues" evidence="1">
    <location>
        <begin position="135"/>
        <end position="144"/>
    </location>
</feature>
<proteinExistence type="predicted"/>
<sequence length="159" mass="17103">MNPTANGGDAGGRHPAGPRFAVLGVTDDRDFCRCCGRQGLKRVVWIEDRESGAVQHFGTTCATAPAKSFGVALGVKAAIARFEDAQRLFWTRVNAEYRRRGGRHVPDKGRRGVFVAADPTLKDAITTELRLAGANQGSPDSVAQRSEHAKRQSVLGTES</sequence>
<evidence type="ECO:0000313" key="2">
    <source>
        <dbReference type="EMBL" id="WMD24010.1"/>
    </source>
</evidence>
<reference evidence="2 3" key="1">
    <citation type="submission" date="2023-08" db="EMBL/GenBank/DDBJ databases">
        <title>Achromobacter seleniivolatilans sp. nov., isolated from seleniferous soil.</title>
        <authorList>
            <person name="Zhang S."/>
            <person name="Li K."/>
            <person name="Peng J."/>
            <person name="Zhao Q."/>
            <person name="Wang H."/>
            <person name="Guo Y."/>
        </authorList>
    </citation>
    <scope>NUCLEOTIDE SEQUENCE [LARGE SCALE GENOMIC DNA]</scope>
    <source>
        <strain evidence="2 3">R39</strain>
        <plasmid evidence="2 3">unnamed</plasmid>
    </source>
</reference>
<keyword evidence="2" id="KW-0614">Plasmid</keyword>
<dbReference type="EMBL" id="CP132977">
    <property type="protein sequence ID" value="WMD24010.1"/>
    <property type="molecule type" value="Genomic_DNA"/>
</dbReference>
<geneLocation type="plasmid" evidence="2 3">
    <name>unnamed</name>
</geneLocation>
<name>A0ABY9MAX1_9BURK</name>
<protein>
    <submittedName>
        <fullName evidence="2">Uncharacterized protein</fullName>
    </submittedName>
</protein>
<organism evidence="2 3">
    <name type="scientific">Achromobacter seleniivolatilans</name>
    <dbReference type="NCBI Taxonomy" id="3047478"/>
    <lineage>
        <taxon>Bacteria</taxon>
        <taxon>Pseudomonadati</taxon>
        <taxon>Pseudomonadota</taxon>
        <taxon>Betaproteobacteria</taxon>
        <taxon>Burkholderiales</taxon>
        <taxon>Alcaligenaceae</taxon>
        <taxon>Achromobacter</taxon>
    </lineage>
</organism>
<evidence type="ECO:0000256" key="1">
    <source>
        <dbReference type="SAM" id="MobiDB-lite"/>
    </source>
</evidence>